<feature type="modified residue" description="4-aspartylphosphate" evidence="14">
    <location>
        <position position="1289"/>
    </location>
</feature>
<dbReference type="HOGENOM" id="CLU_000445_114_15_3"/>
<dbReference type="SUPFAM" id="SSF52172">
    <property type="entry name" value="CheY-like"/>
    <property type="match status" value="1"/>
</dbReference>
<dbReference type="PROSITE" id="PS50113">
    <property type="entry name" value="PAC"/>
    <property type="match status" value="1"/>
</dbReference>
<evidence type="ECO:0000256" key="14">
    <source>
        <dbReference type="PROSITE-ProRule" id="PRU00169"/>
    </source>
</evidence>
<dbReference type="InterPro" id="IPR036890">
    <property type="entry name" value="HATPase_C_sf"/>
</dbReference>
<dbReference type="Pfam" id="PF13185">
    <property type="entry name" value="GAF_2"/>
    <property type="match status" value="1"/>
</dbReference>
<keyword evidence="21" id="KW-1185">Reference proteome</keyword>
<dbReference type="eggNOG" id="COG2203">
    <property type="taxonomic scope" value="Bacteria"/>
</dbReference>
<dbReference type="InterPro" id="IPR035965">
    <property type="entry name" value="PAS-like_dom_sf"/>
</dbReference>
<evidence type="ECO:0000256" key="5">
    <source>
        <dbReference type="ARBA" id="ARBA00022475"/>
    </source>
</evidence>
<evidence type="ECO:0000256" key="1">
    <source>
        <dbReference type="ARBA" id="ARBA00000085"/>
    </source>
</evidence>
<name>K9W0G8_9CYAN</name>
<comment type="subcellular location">
    <subcellularLocation>
        <location evidence="2">Cell membrane</location>
        <topology evidence="2">Multi-pass membrane protein</topology>
    </subcellularLocation>
</comment>
<dbReference type="PATRIC" id="fig|1173022.3.peg.3101"/>
<dbReference type="SMART" id="SM00388">
    <property type="entry name" value="HisKA"/>
    <property type="match status" value="1"/>
</dbReference>
<comment type="catalytic activity">
    <reaction evidence="1">
        <text>ATP + protein L-histidine = ADP + protein N-phospho-L-histidine.</text>
        <dbReference type="EC" id="2.7.13.3"/>
    </reaction>
</comment>
<dbReference type="FunFam" id="3.30.450.40:FF:000035">
    <property type="entry name" value="PAS sensor protein"/>
    <property type="match status" value="1"/>
</dbReference>
<dbReference type="OrthoDB" id="434700at2"/>
<feature type="domain" description="PAC" evidence="19">
    <location>
        <begin position="564"/>
        <end position="613"/>
    </location>
</feature>
<dbReference type="InterPro" id="IPR001789">
    <property type="entry name" value="Sig_transdc_resp-reg_receiver"/>
</dbReference>
<dbReference type="CDD" id="cd00130">
    <property type="entry name" value="PAS"/>
    <property type="match status" value="2"/>
</dbReference>
<dbReference type="InterPro" id="IPR000014">
    <property type="entry name" value="PAS"/>
</dbReference>
<dbReference type="PROSITE" id="PS50110">
    <property type="entry name" value="RESPONSE_REGULATORY"/>
    <property type="match status" value="1"/>
</dbReference>
<dbReference type="Gene3D" id="3.40.50.2300">
    <property type="match status" value="1"/>
</dbReference>
<dbReference type="SUPFAM" id="SSF55874">
    <property type="entry name" value="ATPase domain of HSP90 chaperone/DNA topoisomerase II/histidine kinase"/>
    <property type="match status" value="1"/>
</dbReference>
<dbReference type="PROSITE" id="PS50112">
    <property type="entry name" value="PAS"/>
    <property type="match status" value="2"/>
</dbReference>
<feature type="domain" description="PAS" evidence="18">
    <location>
        <begin position="362"/>
        <end position="431"/>
    </location>
</feature>
<comment type="similarity">
    <text evidence="3">In the N-terminal section; belongs to the phytochrome family.</text>
</comment>
<evidence type="ECO:0000256" key="12">
    <source>
        <dbReference type="ARBA" id="ARBA00023136"/>
    </source>
</evidence>
<evidence type="ECO:0000259" key="19">
    <source>
        <dbReference type="PROSITE" id="PS50113"/>
    </source>
</evidence>
<dbReference type="CDD" id="cd00082">
    <property type="entry name" value="HisKA"/>
    <property type="match status" value="1"/>
</dbReference>
<dbReference type="Proteomes" id="UP000010472">
    <property type="component" value="Chromosome"/>
</dbReference>
<dbReference type="InterPro" id="IPR011006">
    <property type="entry name" value="CheY-like_superfamily"/>
</dbReference>
<dbReference type="Pfam" id="PF08448">
    <property type="entry name" value="PAS_4"/>
    <property type="match status" value="1"/>
</dbReference>
<dbReference type="NCBIfam" id="TIGR00229">
    <property type="entry name" value="sensory_box"/>
    <property type="match status" value="2"/>
</dbReference>
<dbReference type="SUPFAM" id="SSF47384">
    <property type="entry name" value="Homodimeric domain of signal transducing histidine kinase"/>
    <property type="match status" value="1"/>
</dbReference>
<dbReference type="PRINTS" id="PR00344">
    <property type="entry name" value="BCTRLSENSOR"/>
</dbReference>
<dbReference type="InterPro" id="IPR001610">
    <property type="entry name" value="PAC"/>
</dbReference>
<dbReference type="Pfam" id="PF02518">
    <property type="entry name" value="HATPase_c"/>
    <property type="match status" value="1"/>
</dbReference>
<reference evidence="20 21" key="1">
    <citation type="submission" date="2012-06" db="EMBL/GenBank/DDBJ databases">
        <title>Finished chromosome of genome of Crinalium epipsammum PCC 9333.</title>
        <authorList>
            <consortium name="US DOE Joint Genome Institute"/>
            <person name="Gugger M."/>
            <person name="Coursin T."/>
            <person name="Rippka R."/>
            <person name="Tandeau De Marsac N."/>
            <person name="Huntemann M."/>
            <person name="Wei C.-L."/>
            <person name="Han J."/>
            <person name="Detter J.C."/>
            <person name="Han C."/>
            <person name="Tapia R."/>
            <person name="Davenport K."/>
            <person name="Daligault H."/>
            <person name="Erkkila T."/>
            <person name="Gu W."/>
            <person name="Munk A.C.C."/>
            <person name="Teshima H."/>
            <person name="Xu Y."/>
            <person name="Chain P."/>
            <person name="Chen A."/>
            <person name="Krypides N."/>
            <person name="Mavromatis K."/>
            <person name="Markowitz V."/>
            <person name="Szeto E."/>
            <person name="Ivanova N."/>
            <person name="Mikhailova N."/>
            <person name="Ovchinnikova G."/>
            <person name="Pagani I."/>
            <person name="Pati A."/>
            <person name="Goodwin L."/>
            <person name="Peters L."/>
            <person name="Pitluck S."/>
            <person name="Woyke T."/>
            <person name="Kerfeld C."/>
        </authorList>
    </citation>
    <scope>NUCLEOTIDE SEQUENCE [LARGE SCALE GENOMIC DNA]</scope>
    <source>
        <strain evidence="20 21">PCC 9333</strain>
    </source>
</reference>
<evidence type="ECO:0000256" key="2">
    <source>
        <dbReference type="ARBA" id="ARBA00004651"/>
    </source>
</evidence>
<dbReference type="GO" id="GO:0005886">
    <property type="term" value="C:plasma membrane"/>
    <property type="evidence" value="ECO:0007669"/>
    <property type="project" value="UniProtKB-SubCell"/>
</dbReference>
<dbReference type="InterPro" id="IPR005467">
    <property type="entry name" value="His_kinase_dom"/>
</dbReference>
<evidence type="ECO:0000256" key="10">
    <source>
        <dbReference type="ARBA" id="ARBA00022989"/>
    </source>
</evidence>
<evidence type="ECO:0000256" key="4">
    <source>
        <dbReference type="ARBA" id="ARBA00012438"/>
    </source>
</evidence>
<keyword evidence="7" id="KW-0808">Transferase</keyword>
<dbReference type="InterPro" id="IPR004358">
    <property type="entry name" value="Sig_transdc_His_kin-like_C"/>
</dbReference>
<dbReference type="EMBL" id="CP003620">
    <property type="protein sequence ID" value="AFZ13706.1"/>
    <property type="molecule type" value="Genomic_DNA"/>
</dbReference>
<dbReference type="InterPro" id="IPR036097">
    <property type="entry name" value="HisK_dim/P_sf"/>
</dbReference>
<dbReference type="EC" id="2.7.13.3" evidence="4"/>
<dbReference type="eggNOG" id="COG2205">
    <property type="taxonomic scope" value="Bacteria"/>
</dbReference>
<dbReference type="InterPro" id="IPR000700">
    <property type="entry name" value="PAS-assoc_C"/>
</dbReference>
<dbReference type="Pfam" id="PF00512">
    <property type="entry name" value="HisKA"/>
    <property type="match status" value="1"/>
</dbReference>
<keyword evidence="12 15" id="KW-0472">Membrane</keyword>
<dbReference type="KEGG" id="cep:Cri9333_2864"/>
<dbReference type="Pfam" id="PF13426">
    <property type="entry name" value="PAS_9"/>
    <property type="match status" value="1"/>
</dbReference>
<dbReference type="Gene3D" id="1.10.287.130">
    <property type="match status" value="1"/>
</dbReference>
<dbReference type="Pfam" id="PF05231">
    <property type="entry name" value="MASE1"/>
    <property type="match status" value="1"/>
</dbReference>
<sequence length="1357" mass="149994">MPFFQNYKAVSRHWWLVIPLGILALMLAHWMALVFRNQPGISLWFPPSGVAIALTFWFGYIGAIMTAIASIIMAPLWGHDGWSRLIGLVDIIEPLTAWFLYQRFCRGSLLLNRLKDAAAFILSAPLAACVTSALVGSLILLASGEIKSADLVTSISQWWLGNALGTIAIAPIALLLITPLLINLGWLKHSDREDAPIDQFSNFERKDWLELVTIAFFSISTAAITVSETNNAGFAFQQLSFLSFVPMIWAAVRFGVSGAMITASFCVFSTLCAYLIKYPHAISLNAFPVSIEVLYVHKLSLLIQCGVTLLMGTAITEKTAVQVALAVEQVRTKEHQVRGQLTDQLTELNTSLGKTNTALEETLAMLDALLDSAPMGISYRDRNLRCIRTNTSMAEMIGVSPQESIGKKVSEVSPRLGQILEPLMQSILDTGKPVLNFEINNEAIAPIGQVRYWLCNYYPVHINGEIIGIGGSIAEITELKHIETALRSSESRLRQIINSGMVGITFGDFSGNILECNQAFLNMLDYTQEDVLQQNLRWDSLTPAEYFDLDAQVIAELRSTGVCTPYEKEFLRKDGSRVPVLIAASLLEDSQYQAVGLILDITQRKKAEKTLQYLAETSNILATYIDYEATLAQVARLPIPQIADWCSVEILQADNSIRRICVTHADPSKSEWAFKLQQYPPDYNSEDLIVRVLKTGEPVIISEVPDALLEIVAHNAEHLEILRELKVKSGLIVPLIARDRILGTLTLATAESERYYSSSDLPIAEDLARRAALAIDNARLYQEATQAREYAEQAANRTLRLQAVTAALSESLTPPQVADVLMEQGVAVLGANSGLVALLDETGTELEIVSYMGYEEEQISAWRKFSINAPVPLAEAIRDRKPIWEEPTETRIARYPHLAKNYARYNYSVWISIPFIAQGQVLGGVSFSFSKVHQLTEDDRSFMLALTQQCAQAIARARLYEAEQAARSIAETANRIKDEFLTVLSHELRSPLNPILGWTKLLRTRKYDQAATDRALEIIERNAKLQTQLIDDLLDVSRILRGKLSLNTTPVSLQSVIEAAMETMRLAAEAKSIEMQFYDHSSLAIIAGDPNRLQQVVWNLISNAIKFTDTGGNIEIYLSNDDGLADYSLTNNLPPKYAQIKVIDTGKGIKPEFLPYVFEHFRQADASITRKYGGLGLGLAIVRHLVEMHGGTVKADSQGEGQGATFTVRLPLLNSPELNVISPESDLSPTPDSSPLKGLRVLVVDDDPDSREFVSFVIEQASAEIKAVASASEALAVITQFQPDILVSDIGMPEEDGYSLIRKVRFLEPVKDIPAIALTAYAREEDSQEAISAGFQIHISKPVEPEELVNAIVSLTI</sequence>
<feature type="transmembrane region" description="Helical" evidence="15">
    <location>
        <begin position="12"/>
        <end position="35"/>
    </location>
</feature>
<keyword evidence="9 20" id="KW-0418">Kinase</keyword>
<dbReference type="PROSITE" id="PS50109">
    <property type="entry name" value="HIS_KIN"/>
    <property type="match status" value="1"/>
</dbReference>
<evidence type="ECO:0000259" key="18">
    <source>
        <dbReference type="PROSITE" id="PS50112"/>
    </source>
</evidence>
<evidence type="ECO:0000259" key="16">
    <source>
        <dbReference type="PROSITE" id="PS50109"/>
    </source>
</evidence>
<accession>K9W0G8</accession>
<dbReference type="InterPro" id="IPR013656">
    <property type="entry name" value="PAS_4"/>
</dbReference>
<keyword evidence="10 15" id="KW-1133">Transmembrane helix</keyword>
<dbReference type="SUPFAM" id="SSF55781">
    <property type="entry name" value="GAF domain-like"/>
    <property type="match status" value="2"/>
</dbReference>
<feature type="domain" description="Response regulatory" evidence="17">
    <location>
        <begin position="1240"/>
        <end position="1356"/>
    </location>
</feature>
<protein>
    <recommendedName>
        <fullName evidence="13">Circadian input-output histidine kinase CikA</fullName>
        <ecNumber evidence="4">2.7.13.3</ecNumber>
    </recommendedName>
</protein>
<dbReference type="Pfam" id="PF00072">
    <property type="entry name" value="Response_reg"/>
    <property type="match status" value="1"/>
</dbReference>
<dbReference type="SUPFAM" id="SSF55785">
    <property type="entry name" value="PYP-like sensor domain (PAS domain)"/>
    <property type="match status" value="2"/>
</dbReference>
<dbReference type="SMART" id="SM00065">
    <property type="entry name" value="GAF"/>
    <property type="match status" value="2"/>
</dbReference>
<feature type="transmembrane region" description="Helical" evidence="15">
    <location>
        <begin position="56"/>
        <end position="76"/>
    </location>
</feature>
<dbReference type="RefSeq" id="WP_015203815.1">
    <property type="nucleotide sequence ID" value="NC_019753.1"/>
</dbReference>
<evidence type="ECO:0000256" key="13">
    <source>
        <dbReference type="ARBA" id="ARBA00074306"/>
    </source>
</evidence>
<evidence type="ECO:0000256" key="11">
    <source>
        <dbReference type="ARBA" id="ARBA00023012"/>
    </source>
</evidence>
<dbReference type="InterPro" id="IPR003661">
    <property type="entry name" value="HisK_dim/P_dom"/>
</dbReference>
<evidence type="ECO:0000259" key="17">
    <source>
        <dbReference type="PROSITE" id="PS50110"/>
    </source>
</evidence>
<dbReference type="SMART" id="SM00086">
    <property type="entry name" value="PAC"/>
    <property type="match status" value="2"/>
</dbReference>
<evidence type="ECO:0000256" key="6">
    <source>
        <dbReference type="ARBA" id="ARBA00022553"/>
    </source>
</evidence>
<dbReference type="eggNOG" id="COG0784">
    <property type="taxonomic scope" value="Bacteria"/>
</dbReference>
<dbReference type="FunFam" id="3.30.565.10:FF:000010">
    <property type="entry name" value="Sensor histidine kinase RcsC"/>
    <property type="match status" value="1"/>
</dbReference>
<dbReference type="STRING" id="1173022.Cri9333_2864"/>
<feature type="domain" description="PAS" evidence="18">
    <location>
        <begin position="489"/>
        <end position="543"/>
    </location>
</feature>
<evidence type="ECO:0000256" key="8">
    <source>
        <dbReference type="ARBA" id="ARBA00022692"/>
    </source>
</evidence>
<dbReference type="InterPro" id="IPR029016">
    <property type="entry name" value="GAF-like_dom_sf"/>
</dbReference>
<feature type="domain" description="Histidine kinase" evidence="16">
    <location>
        <begin position="983"/>
        <end position="1214"/>
    </location>
</feature>
<feature type="transmembrane region" description="Helical" evidence="15">
    <location>
        <begin position="163"/>
        <end position="187"/>
    </location>
</feature>
<dbReference type="Gene3D" id="3.30.450.20">
    <property type="entry name" value="PAS domain"/>
    <property type="match status" value="2"/>
</dbReference>
<dbReference type="Gene3D" id="3.30.565.10">
    <property type="entry name" value="Histidine kinase-like ATPase, C-terminal domain"/>
    <property type="match status" value="1"/>
</dbReference>
<dbReference type="CDD" id="cd16922">
    <property type="entry name" value="HATPase_EvgS-ArcB-TorS-like"/>
    <property type="match status" value="1"/>
</dbReference>
<evidence type="ECO:0000256" key="9">
    <source>
        <dbReference type="ARBA" id="ARBA00022777"/>
    </source>
</evidence>
<evidence type="ECO:0000313" key="20">
    <source>
        <dbReference type="EMBL" id="AFZ13706.1"/>
    </source>
</evidence>
<dbReference type="eggNOG" id="COG3447">
    <property type="taxonomic scope" value="Bacteria"/>
</dbReference>
<dbReference type="GO" id="GO:0000155">
    <property type="term" value="F:phosphorelay sensor kinase activity"/>
    <property type="evidence" value="ECO:0007669"/>
    <property type="project" value="InterPro"/>
</dbReference>
<evidence type="ECO:0000256" key="7">
    <source>
        <dbReference type="ARBA" id="ARBA00022679"/>
    </source>
</evidence>
<evidence type="ECO:0000256" key="15">
    <source>
        <dbReference type="SAM" id="Phobius"/>
    </source>
</evidence>
<gene>
    <name evidence="20" type="ORF">Cri9333_2864</name>
</gene>
<dbReference type="Pfam" id="PF01590">
    <property type="entry name" value="GAF"/>
    <property type="match status" value="1"/>
</dbReference>
<dbReference type="Gene3D" id="3.30.450.40">
    <property type="match status" value="2"/>
</dbReference>
<dbReference type="SMART" id="SM00091">
    <property type="entry name" value="PAS"/>
    <property type="match status" value="2"/>
</dbReference>
<feature type="transmembrane region" description="Helical" evidence="15">
    <location>
        <begin position="121"/>
        <end position="143"/>
    </location>
</feature>
<dbReference type="PANTHER" id="PTHR43547:SF2">
    <property type="entry name" value="HYBRID SIGNAL TRANSDUCTION HISTIDINE KINASE C"/>
    <property type="match status" value="1"/>
</dbReference>
<dbReference type="SMART" id="SM00387">
    <property type="entry name" value="HATPase_c"/>
    <property type="match status" value="1"/>
</dbReference>
<proteinExistence type="inferred from homology"/>
<keyword evidence="5" id="KW-1003">Cell membrane</keyword>
<dbReference type="InterPro" id="IPR003018">
    <property type="entry name" value="GAF"/>
</dbReference>
<evidence type="ECO:0000313" key="21">
    <source>
        <dbReference type="Proteomes" id="UP000010472"/>
    </source>
</evidence>
<dbReference type="CDD" id="cd17580">
    <property type="entry name" value="REC_2_DhkD-like"/>
    <property type="match status" value="1"/>
</dbReference>
<feature type="transmembrane region" description="Helical" evidence="15">
    <location>
        <begin position="208"/>
        <end position="226"/>
    </location>
</feature>
<keyword evidence="8 15" id="KW-0812">Transmembrane</keyword>
<organism evidence="20 21">
    <name type="scientific">Crinalium epipsammum PCC 9333</name>
    <dbReference type="NCBI Taxonomy" id="1173022"/>
    <lineage>
        <taxon>Bacteria</taxon>
        <taxon>Bacillati</taxon>
        <taxon>Cyanobacteriota</taxon>
        <taxon>Cyanophyceae</taxon>
        <taxon>Gomontiellales</taxon>
        <taxon>Gomontiellaceae</taxon>
        <taxon>Crinalium</taxon>
    </lineage>
</organism>
<dbReference type="InterPro" id="IPR007895">
    <property type="entry name" value="MASE1"/>
</dbReference>
<dbReference type="PANTHER" id="PTHR43547">
    <property type="entry name" value="TWO-COMPONENT HISTIDINE KINASE"/>
    <property type="match status" value="1"/>
</dbReference>
<keyword evidence="6 14" id="KW-0597">Phosphoprotein</keyword>
<evidence type="ECO:0000256" key="3">
    <source>
        <dbReference type="ARBA" id="ARBA00006402"/>
    </source>
</evidence>
<dbReference type="InterPro" id="IPR003594">
    <property type="entry name" value="HATPase_dom"/>
</dbReference>
<dbReference type="SMART" id="SM00448">
    <property type="entry name" value="REC"/>
    <property type="match status" value="1"/>
</dbReference>
<keyword evidence="11" id="KW-0902">Two-component regulatory system</keyword>